<feature type="transmembrane region" description="Helical" evidence="5">
    <location>
        <begin position="149"/>
        <end position="167"/>
    </location>
</feature>
<dbReference type="GO" id="GO:0005886">
    <property type="term" value="C:plasma membrane"/>
    <property type="evidence" value="ECO:0007669"/>
    <property type="project" value="TreeGrafter"/>
</dbReference>
<feature type="transmembrane region" description="Helical" evidence="5">
    <location>
        <begin position="367"/>
        <end position="388"/>
    </location>
</feature>
<dbReference type="PANTHER" id="PTHR23501">
    <property type="entry name" value="MAJOR FACILITATOR SUPERFAMILY"/>
    <property type="match status" value="1"/>
</dbReference>
<evidence type="ECO:0000256" key="1">
    <source>
        <dbReference type="ARBA" id="ARBA00004141"/>
    </source>
</evidence>
<evidence type="ECO:0000259" key="6">
    <source>
        <dbReference type="PROSITE" id="PS50850"/>
    </source>
</evidence>
<sequence>MTDSATAQLTGESNWTDLWHAGVLQRFIVLGFGVWLHASNASLISTLVPAAVLDIGGLEFLSWASVLYQVGSIVAGAAAGLIAVRYGLRSAMMFSAGAFGIGCAICALAPDMTVLLAGRLIKGAGGGALVALTHVAIVELFPAKIMPRLIALVSAIWGASAFCGPAVGGGFAEFGLWRAGFWAYAAQALVYTLAVGWMLKGKAEAMASHGEGFPKVRLVLLSAAIMAIASAGVIGFTWQSGALTVIGLGLLAAFFRRDAQAGGSRLYPRSAYDPRSATFWGLSMIGLCFLGTVTFMIYGPLLTQLLHGARPITGGVLVAVESVGWTVAAMTFSGASAIWHPRLIRLAAALMVLGVVGLAVVMPQGPVWALTPFLVCVGGAFGMCFGYVTQRIVAGAEGDDRARASSAIPTTQMIGYALGASTVGFIANGLGFSETATRAELEAVGFWLFAAFLPVVILGAVAALRIAGPIGEDAVARTAEDG</sequence>
<dbReference type="OrthoDB" id="9807274at2"/>
<keyword evidence="2 5" id="KW-0812">Transmembrane</keyword>
<dbReference type="Proteomes" id="UP000287447">
    <property type="component" value="Unassembled WGS sequence"/>
</dbReference>
<feature type="transmembrane region" description="Helical" evidence="5">
    <location>
        <begin position="343"/>
        <end position="361"/>
    </location>
</feature>
<dbReference type="PANTHER" id="PTHR23501:SF154">
    <property type="entry name" value="MULTIDRUG-EFFLUX TRANSPORTER RV1634-RELATED"/>
    <property type="match status" value="1"/>
</dbReference>
<dbReference type="InterPro" id="IPR011701">
    <property type="entry name" value="MFS"/>
</dbReference>
<feature type="domain" description="Major facilitator superfamily (MFS) profile" evidence="6">
    <location>
        <begin position="26"/>
        <end position="471"/>
    </location>
</feature>
<reference evidence="8" key="1">
    <citation type="submission" date="2019-01" db="EMBL/GenBank/DDBJ databases">
        <title>Gri0909 isolated from a small marine red alga.</title>
        <authorList>
            <person name="Kim J."/>
            <person name="Jeong S.E."/>
            <person name="Jeon C.O."/>
        </authorList>
    </citation>
    <scope>NUCLEOTIDE SEQUENCE [LARGE SCALE GENOMIC DNA]</scope>
    <source>
        <strain evidence="8">Gri0909</strain>
    </source>
</reference>
<feature type="transmembrane region" description="Helical" evidence="5">
    <location>
        <begin position="179"/>
        <end position="197"/>
    </location>
</feature>
<evidence type="ECO:0000313" key="8">
    <source>
        <dbReference type="Proteomes" id="UP000287447"/>
    </source>
</evidence>
<dbReference type="EMBL" id="SADE01000001">
    <property type="protein sequence ID" value="RVU38568.1"/>
    <property type="molecule type" value="Genomic_DNA"/>
</dbReference>
<feature type="transmembrane region" description="Helical" evidence="5">
    <location>
        <begin position="27"/>
        <end position="48"/>
    </location>
</feature>
<evidence type="ECO:0000313" key="7">
    <source>
        <dbReference type="EMBL" id="RVU38568.1"/>
    </source>
</evidence>
<keyword evidence="3 5" id="KW-1133">Transmembrane helix</keyword>
<dbReference type="RefSeq" id="WP_127763940.1">
    <property type="nucleotide sequence ID" value="NZ_SADE01000001.1"/>
</dbReference>
<dbReference type="Gene3D" id="1.20.1250.20">
    <property type="entry name" value="MFS general substrate transporter like domains"/>
    <property type="match status" value="2"/>
</dbReference>
<feature type="transmembrane region" description="Helical" evidence="5">
    <location>
        <begin position="60"/>
        <end position="84"/>
    </location>
</feature>
<evidence type="ECO:0000256" key="3">
    <source>
        <dbReference type="ARBA" id="ARBA00022989"/>
    </source>
</evidence>
<feature type="transmembrane region" description="Helical" evidence="5">
    <location>
        <begin position="311"/>
        <end position="331"/>
    </location>
</feature>
<feature type="transmembrane region" description="Helical" evidence="5">
    <location>
        <begin position="242"/>
        <end position="259"/>
    </location>
</feature>
<feature type="transmembrane region" description="Helical" evidence="5">
    <location>
        <begin position="218"/>
        <end position="236"/>
    </location>
</feature>
<evidence type="ECO:0000256" key="5">
    <source>
        <dbReference type="SAM" id="Phobius"/>
    </source>
</evidence>
<dbReference type="GO" id="GO:0022857">
    <property type="term" value="F:transmembrane transporter activity"/>
    <property type="evidence" value="ECO:0007669"/>
    <property type="project" value="InterPro"/>
</dbReference>
<feature type="transmembrane region" description="Helical" evidence="5">
    <location>
        <begin position="116"/>
        <end position="137"/>
    </location>
</feature>
<dbReference type="InterPro" id="IPR020846">
    <property type="entry name" value="MFS_dom"/>
</dbReference>
<feature type="transmembrane region" description="Helical" evidence="5">
    <location>
        <begin position="91"/>
        <end position="110"/>
    </location>
</feature>
<feature type="transmembrane region" description="Helical" evidence="5">
    <location>
        <begin position="444"/>
        <end position="467"/>
    </location>
</feature>
<feature type="transmembrane region" description="Helical" evidence="5">
    <location>
        <begin position="413"/>
        <end position="432"/>
    </location>
</feature>
<dbReference type="AlphaFoldDB" id="A0A3S2WBF5"/>
<keyword evidence="4 5" id="KW-0472">Membrane</keyword>
<dbReference type="SUPFAM" id="SSF103473">
    <property type="entry name" value="MFS general substrate transporter"/>
    <property type="match status" value="1"/>
</dbReference>
<organism evidence="7 8">
    <name type="scientific">Hwanghaeella grinnelliae</name>
    <dbReference type="NCBI Taxonomy" id="2500179"/>
    <lineage>
        <taxon>Bacteria</taxon>
        <taxon>Pseudomonadati</taxon>
        <taxon>Pseudomonadota</taxon>
        <taxon>Alphaproteobacteria</taxon>
        <taxon>Rhodospirillales</taxon>
        <taxon>Rhodospirillaceae</taxon>
        <taxon>Hwanghaeella</taxon>
    </lineage>
</organism>
<accession>A0A3S2WBF5</accession>
<keyword evidence="8" id="KW-1185">Reference proteome</keyword>
<dbReference type="Pfam" id="PF07690">
    <property type="entry name" value="MFS_1"/>
    <property type="match status" value="1"/>
</dbReference>
<protein>
    <submittedName>
        <fullName evidence="7">MFS transporter</fullName>
    </submittedName>
</protein>
<feature type="transmembrane region" description="Helical" evidence="5">
    <location>
        <begin position="279"/>
        <end position="299"/>
    </location>
</feature>
<evidence type="ECO:0000256" key="4">
    <source>
        <dbReference type="ARBA" id="ARBA00023136"/>
    </source>
</evidence>
<proteinExistence type="predicted"/>
<dbReference type="InterPro" id="IPR036259">
    <property type="entry name" value="MFS_trans_sf"/>
</dbReference>
<evidence type="ECO:0000256" key="2">
    <source>
        <dbReference type="ARBA" id="ARBA00022692"/>
    </source>
</evidence>
<comment type="subcellular location">
    <subcellularLocation>
        <location evidence="1">Membrane</location>
        <topology evidence="1">Multi-pass membrane protein</topology>
    </subcellularLocation>
</comment>
<comment type="caution">
    <text evidence="7">The sequence shown here is derived from an EMBL/GenBank/DDBJ whole genome shotgun (WGS) entry which is preliminary data.</text>
</comment>
<name>A0A3S2WBF5_9PROT</name>
<dbReference type="PROSITE" id="PS50850">
    <property type="entry name" value="MFS"/>
    <property type="match status" value="1"/>
</dbReference>
<gene>
    <name evidence="7" type="ORF">EOI86_04610</name>
</gene>